<evidence type="ECO:0000259" key="2">
    <source>
        <dbReference type="Pfam" id="PF18721"/>
    </source>
</evidence>
<name>A0A2H3EEA5_ARMGA</name>
<feature type="domain" description="CxC6 like cysteine cluster associated with KDZ" evidence="2">
    <location>
        <begin position="172"/>
        <end position="236"/>
    </location>
</feature>
<proteinExistence type="predicted"/>
<feature type="non-terminal residue" evidence="3">
    <location>
        <position position="475"/>
    </location>
</feature>
<gene>
    <name evidence="3" type="ORF">ARMGADRAFT_858482</name>
</gene>
<feature type="non-terminal residue" evidence="3">
    <location>
        <position position="1"/>
    </location>
</feature>
<dbReference type="Pfam" id="PF18721">
    <property type="entry name" value="CxC6"/>
    <property type="match status" value="1"/>
</dbReference>
<accession>A0A2H3EEA5</accession>
<dbReference type="OrthoDB" id="2501483at2759"/>
<dbReference type="Proteomes" id="UP000217790">
    <property type="component" value="Unassembled WGS sequence"/>
</dbReference>
<dbReference type="EMBL" id="KZ293645">
    <property type="protein sequence ID" value="PBL01903.1"/>
    <property type="molecule type" value="Genomic_DNA"/>
</dbReference>
<protein>
    <recommendedName>
        <fullName evidence="5">CxC6 like cysteine cluster associated with KDZ domain-containing protein</fullName>
    </recommendedName>
</protein>
<evidence type="ECO:0008006" key="5">
    <source>
        <dbReference type="Google" id="ProtNLM"/>
    </source>
</evidence>
<evidence type="ECO:0000313" key="3">
    <source>
        <dbReference type="EMBL" id="PBL01903.1"/>
    </source>
</evidence>
<dbReference type="InterPro" id="IPR040898">
    <property type="entry name" value="CxC6"/>
</dbReference>
<evidence type="ECO:0000313" key="4">
    <source>
        <dbReference type="Proteomes" id="UP000217790"/>
    </source>
</evidence>
<reference evidence="4" key="1">
    <citation type="journal article" date="2017" name="Nat. Ecol. Evol.">
        <title>Genome expansion and lineage-specific genetic innovations in the forest pathogenic fungi Armillaria.</title>
        <authorList>
            <person name="Sipos G."/>
            <person name="Prasanna A.N."/>
            <person name="Walter M.C."/>
            <person name="O'Connor E."/>
            <person name="Balint B."/>
            <person name="Krizsan K."/>
            <person name="Kiss B."/>
            <person name="Hess J."/>
            <person name="Varga T."/>
            <person name="Slot J."/>
            <person name="Riley R."/>
            <person name="Boka B."/>
            <person name="Rigling D."/>
            <person name="Barry K."/>
            <person name="Lee J."/>
            <person name="Mihaltcheva S."/>
            <person name="LaButti K."/>
            <person name="Lipzen A."/>
            <person name="Waldron R."/>
            <person name="Moloney N.M."/>
            <person name="Sperisen C."/>
            <person name="Kredics L."/>
            <person name="Vagvoelgyi C."/>
            <person name="Patrignani A."/>
            <person name="Fitzpatrick D."/>
            <person name="Nagy I."/>
            <person name="Doyle S."/>
            <person name="Anderson J.B."/>
            <person name="Grigoriev I.V."/>
            <person name="Gueldener U."/>
            <person name="Muensterkoetter M."/>
            <person name="Nagy L.G."/>
        </authorList>
    </citation>
    <scope>NUCLEOTIDE SEQUENCE [LARGE SCALE GENOMIC DNA]</scope>
    <source>
        <strain evidence="4">Ar21-2</strain>
    </source>
</reference>
<dbReference type="Pfam" id="PF18718">
    <property type="entry name" value="CxC5"/>
    <property type="match status" value="1"/>
</dbReference>
<sequence length="475" mass="54078">TMACTECHTQYMPNYKVTGASKADAEHVYFEELLDIMGVTRTSYFEVKLIEHAIILPTSVSTSGIAQWYNEGLQTPVTNVPNNFVLNNKLTAELVYEVFFLHRLILDAYNRGVSLTLPNSSKQHDCLDRALEERNKRMVGMGQELWAHHCKVCMQLFQGADRKIYAVDAGTMDGMTMGFPCCSVEGICCIDLKTLKERFCPIHSDCKDKCFVAGCDLPPDKENKSLACSIPAHHKRELEGKEDESGTVSTTESQPTAILAYLTPSLAQSEGIELTVGTLFKADNLLGKVLGQLNCKWMHNKQLFICPCRVIVSRCMFYHAESLMASADFLKVTFPTSCYPNCLLSFIFYDNNCSLLHHLWKQRDTYFNKMGMVIETWHAQSHKETDEFCCNWCLPSRFPELMKEVKKGGREWRFNTSAAEQANGWFGGYHPIVHEMPCIQYNFYLDEMITLRNWVTVAKLEERSKVPVLVPEHVL</sequence>
<dbReference type="InterPro" id="IPR041539">
    <property type="entry name" value="CxC5"/>
</dbReference>
<dbReference type="InParanoid" id="A0A2H3EEA5"/>
<dbReference type="AlphaFoldDB" id="A0A2H3EEA5"/>
<feature type="domain" description="CxC5 like cysteine cluster associated with KDZ" evidence="1">
    <location>
        <begin position="2"/>
        <end position="71"/>
    </location>
</feature>
<evidence type="ECO:0000259" key="1">
    <source>
        <dbReference type="Pfam" id="PF18718"/>
    </source>
</evidence>
<organism evidence="3 4">
    <name type="scientific">Armillaria gallica</name>
    <name type="common">Bulbous honey fungus</name>
    <name type="synonym">Armillaria bulbosa</name>
    <dbReference type="NCBI Taxonomy" id="47427"/>
    <lineage>
        <taxon>Eukaryota</taxon>
        <taxon>Fungi</taxon>
        <taxon>Dikarya</taxon>
        <taxon>Basidiomycota</taxon>
        <taxon>Agaricomycotina</taxon>
        <taxon>Agaricomycetes</taxon>
        <taxon>Agaricomycetidae</taxon>
        <taxon>Agaricales</taxon>
        <taxon>Marasmiineae</taxon>
        <taxon>Physalacriaceae</taxon>
        <taxon>Armillaria</taxon>
    </lineage>
</organism>
<dbReference type="STRING" id="47427.A0A2H3EEA5"/>
<keyword evidence="4" id="KW-1185">Reference proteome</keyword>